<evidence type="ECO:0000256" key="1">
    <source>
        <dbReference type="SAM" id="Phobius"/>
    </source>
</evidence>
<proteinExistence type="predicted"/>
<accession>A0ABV6LKF1</accession>
<dbReference type="EMBL" id="JBHLTP010000003">
    <property type="protein sequence ID" value="MFC0522817.1"/>
    <property type="molecule type" value="Genomic_DNA"/>
</dbReference>
<keyword evidence="1" id="KW-1133">Transmembrane helix</keyword>
<feature type="transmembrane region" description="Helical" evidence="1">
    <location>
        <begin position="96"/>
        <end position="116"/>
    </location>
</feature>
<dbReference type="RefSeq" id="WP_377345345.1">
    <property type="nucleotide sequence ID" value="NZ_JBHLTP010000003.1"/>
</dbReference>
<evidence type="ECO:0000313" key="3">
    <source>
        <dbReference type="Proteomes" id="UP001589836"/>
    </source>
</evidence>
<keyword evidence="1" id="KW-0472">Membrane</keyword>
<feature type="transmembrane region" description="Helical" evidence="1">
    <location>
        <begin position="13"/>
        <end position="30"/>
    </location>
</feature>
<dbReference type="Proteomes" id="UP001589836">
    <property type="component" value="Unassembled WGS sequence"/>
</dbReference>
<keyword evidence="1" id="KW-0812">Transmembrane</keyword>
<gene>
    <name evidence="2" type="ORF">ACFFGV_04335</name>
</gene>
<comment type="caution">
    <text evidence="2">The sequence shown here is derived from an EMBL/GenBank/DDBJ whole genome shotgun (WGS) entry which is preliminary data.</text>
</comment>
<name>A0ABV6LKF1_9BACI</name>
<protein>
    <submittedName>
        <fullName evidence="2">Uncharacterized protein</fullName>
    </submittedName>
</protein>
<keyword evidence="3" id="KW-1185">Reference proteome</keyword>
<evidence type="ECO:0000313" key="2">
    <source>
        <dbReference type="EMBL" id="MFC0522817.1"/>
    </source>
</evidence>
<reference evidence="2 3" key="1">
    <citation type="submission" date="2024-09" db="EMBL/GenBank/DDBJ databases">
        <authorList>
            <person name="Sun Q."/>
            <person name="Mori K."/>
        </authorList>
    </citation>
    <scope>NUCLEOTIDE SEQUENCE [LARGE SCALE GENOMIC DNA]</scope>
    <source>
        <strain evidence="2 3">NCAIM B.02529</strain>
    </source>
</reference>
<organism evidence="2 3">
    <name type="scientific">Pontibacillus salicampi</name>
    <dbReference type="NCBI Taxonomy" id="1449801"/>
    <lineage>
        <taxon>Bacteria</taxon>
        <taxon>Bacillati</taxon>
        <taxon>Bacillota</taxon>
        <taxon>Bacilli</taxon>
        <taxon>Bacillales</taxon>
        <taxon>Bacillaceae</taxon>
        <taxon>Pontibacillus</taxon>
    </lineage>
</organism>
<feature type="transmembrane region" description="Helical" evidence="1">
    <location>
        <begin position="61"/>
        <end position="84"/>
    </location>
</feature>
<sequence>MEEVKSLMELWEAYKVAILVSLVGALIGHYKRNSCILLPIVSLDYKFKDFKKLKRKSYSTIVRSVMFVLTTLKAFVYFILFLVGVRFGDNKDTDPILFELGVLGDLIIGVGAGVIAQSTITMSGTHNQLSVVVTALLAGFAGLSYIQKFQKDSLDGVGKEYKAKLADTEEYITSDIKEDASNEVAATREKV</sequence>
<feature type="transmembrane region" description="Helical" evidence="1">
    <location>
        <begin position="128"/>
        <end position="146"/>
    </location>
</feature>